<keyword evidence="1" id="KW-1133">Transmembrane helix</keyword>
<dbReference type="RefSeq" id="WP_322499025.1">
    <property type="nucleotide sequence ID" value="NZ_JARGYU010000003.1"/>
</dbReference>
<name>A0AAE4VMC3_9RICK</name>
<evidence type="ECO:0000256" key="1">
    <source>
        <dbReference type="SAM" id="Phobius"/>
    </source>
</evidence>
<evidence type="ECO:0000313" key="3">
    <source>
        <dbReference type="Proteomes" id="UP001289135"/>
    </source>
</evidence>
<keyword evidence="1" id="KW-0812">Transmembrane</keyword>
<protein>
    <submittedName>
        <fullName evidence="2">Uncharacterized protein</fullName>
    </submittedName>
</protein>
<keyword evidence="1" id="KW-0472">Membrane</keyword>
<comment type="caution">
    <text evidence="2">The sequence shown here is derived from an EMBL/GenBank/DDBJ whole genome shotgun (WGS) entry which is preliminary data.</text>
</comment>
<evidence type="ECO:0000313" key="2">
    <source>
        <dbReference type="EMBL" id="MDZ5761606.1"/>
    </source>
</evidence>
<dbReference type="EMBL" id="JARGYU010000003">
    <property type="protein sequence ID" value="MDZ5761606.1"/>
    <property type="molecule type" value="Genomic_DNA"/>
</dbReference>
<organism evidence="2 3">
    <name type="scientific">Lyticum sinuosum</name>
    <dbReference type="NCBI Taxonomy" id="1332059"/>
    <lineage>
        <taxon>Bacteria</taxon>
        <taxon>Pseudomonadati</taxon>
        <taxon>Pseudomonadota</taxon>
        <taxon>Alphaproteobacteria</taxon>
        <taxon>Rickettsiales</taxon>
        <taxon>Lyticum</taxon>
    </lineage>
</organism>
<proteinExistence type="predicted"/>
<feature type="transmembrane region" description="Helical" evidence="1">
    <location>
        <begin position="34"/>
        <end position="52"/>
    </location>
</feature>
<sequence>MTIKILELSGTSIGGIIGITLGIAIINTDKERRLKSAIFSILAMIIGVITVTESKKFGYDLINILLTQLDKNIPQTVGRDISNSLAFSVICSSVLLISAIVTELVMRGIEGIKNLHSRYKSSAQQQQVQI</sequence>
<gene>
    <name evidence="2" type="ORF">Lyticum_00792</name>
</gene>
<dbReference type="AlphaFoldDB" id="A0AAE4VMC3"/>
<feature type="transmembrane region" description="Helical" evidence="1">
    <location>
        <begin position="85"/>
        <end position="106"/>
    </location>
</feature>
<accession>A0AAE4VMC3</accession>
<dbReference type="Proteomes" id="UP001289135">
    <property type="component" value="Unassembled WGS sequence"/>
</dbReference>
<feature type="transmembrane region" description="Helical" evidence="1">
    <location>
        <begin position="6"/>
        <end position="27"/>
    </location>
</feature>
<keyword evidence="3" id="KW-1185">Reference proteome</keyword>
<reference evidence="2" key="1">
    <citation type="submission" date="2023-02" db="EMBL/GenBank/DDBJ databases">
        <title>Host association and intracellularity evolved multiple times independently in the Rickettsiales.</title>
        <authorList>
            <person name="Castelli M."/>
            <person name="Nardi T."/>
            <person name="Gammuto L."/>
            <person name="Bellinzona G."/>
            <person name="Sabaneyeva E."/>
            <person name="Potekhin A."/>
            <person name="Serra V."/>
            <person name="Petroni G."/>
            <person name="Sassera D."/>
        </authorList>
    </citation>
    <scope>NUCLEOTIDE SEQUENCE</scope>
    <source>
        <strain evidence="2">USBL-36I1</strain>
    </source>
</reference>